<dbReference type="EMBL" id="FUXL01000004">
    <property type="protein sequence ID" value="SJZ96981.1"/>
    <property type="molecule type" value="Genomic_DNA"/>
</dbReference>
<reference evidence="7 8" key="1">
    <citation type="submission" date="2017-02" db="EMBL/GenBank/DDBJ databases">
        <authorList>
            <person name="Peterson S.W."/>
        </authorList>
    </citation>
    <scope>NUCLEOTIDE SEQUENCE [LARGE SCALE GENOMIC DNA]</scope>
    <source>
        <strain evidence="7 8">USBA 369</strain>
    </source>
</reference>
<evidence type="ECO:0000256" key="1">
    <source>
        <dbReference type="ARBA" id="ARBA00004651"/>
    </source>
</evidence>
<organism evidence="7 8">
    <name type="scientific">Consotaella salsifontis</name>
    <dbReference type="NCBI Taxonomy" id="1365950"/>
    <lineage>
        <taxon>Bacteria</taxon>
        <taxon>Pseudomonadati</taxon>
        <taxon>Pseudomonadota</taxon>
        <taxon>Alphaproteobacteria</taxon>
        <taxon>Hyphomicrobiales</taxon>
        <taxon>Aurantimonadaceae</taxon>
        <taxon>Consotaella</taxon>
    </lineage>
</organism>
<keyword evidence="8" id="KW-1185">Reference proteome</keyword>
<keyword evidence="4 6" id="KW-1133">Transmembrane helix</keyword>
<dbReference type="InterPro" id="IPR001123">
    <property type="entry name" value="LeuE-type"/>
</dbReference>
<feature type="transmembrane region" description="Helical" evidence="6">
    <location>
        <begin position="115"/>
        <end position="141"/>
    </location>
</feature>
<dbReference type="STRING" id="1365950.SAMN05428963_104270"/>
<keyword evidence="5 6" id="KW-0472">Membrane</keyword>
<dbReference type="AlphaFoldDB" id="A0A1T4Q0E7"/>
<gene>
    <name evidence="7" type="ORF">SAMN05428963_104270</name>
</gene>
<dbReference type="GO" id="GO:0015171">
    <property type="term" value="F:amino acid transmembrane transporter activity"/>
    <property type="evidence" value="ECO:0007669"/>
    <property type="project" value="TreeGrafter"/>
</dbReference>
<dbReference type="PIRSF" id="PIRSF006324">
    <property type="entry name" value="LeuE"/>
    <property type="match status" value="1"/>
</dbReference>
<keyword evidence="3 6" id="KW-0812">Transmembrane</keyword>
<evidence type="ECO:0000256" key="6">
    <source>
        <dbReference type="SAM" id="Phobius"/>
    </source>
</evidence>
<evidence type="ECO:0000256" key="3">
    <source>
        <dbReference type="ARBA" id="ARBA00022692"/>
    </source>
</evidence>
<feature type="transmembrane region" description="Helical" evidence="6">
    <location>
        <begin position="76"/>
        <end position="94"/>
    </location>
</feature>
<comment type="subcellular location">
    <subcellularLocation>
        <location evidence="1">Cell membrane</location>
        <topology evidence="1">Multi-pass membrane protein</topology>
    </subcellularLocation>
</comment>
<feature type="transmembrane region" description="Helical" evidence="6">
    <location>
        <begin position="188"/>
        <end position="207"/>
    </location>
</feature>
<dbReference type="Pfam" id="PF01810">
    <property type="entry name" value="LysE"/>
    <property type="match status" value="1"/>
</dbReference>
<sequence>MPVAPAVLAAFVLASVVLLVIPGPTIVMVVSQALAHGRRVALASVLGVGLGDLLAASLSIAGVGTLLAASATAFTILKWIGGAYLVFLGVKLWRAPVPDLGVLPQAESEAPVFQVFLDAFVVTALNPKGIIFFLAFVPQFIDHGHAFAPQAALLVAVFVVLGIVNAYLYAMLASSARGLLARRSVLRATTRAGACLLMGAGVAAALARRTA</sequence>
<protein>
    <submittedName>
        <fullName evidence="7">Threonine/homoserine/homoserine lactone efflux protein</fullName>
    </submittedName>
</protein>
<dbReference type="PANTHER" id="PTHR30086:SF20">
    <property type="entry name" value="ARGININE EXPORTER PROTEIN ARGO-RELATED"/>
    <property type="match status" value="1"/>
</dbReference>
<dbReference type="OrthoDB" id="9804822at2"/>
<evidence type="ECO:0000256" key="2">
    <source>
        <dbReference type="ARBA" id="ARBA00022475"/>
    </source>
</evidence>
<dbReference type="Proteomes" id="UP000190135">
    <property type="component" value="Unassembled WGS sequence"/>
</dbReference>
<dbReference type="RefSeq" id="WP_078707791.1">
    <property type="nucleotide sequence ID" value="NZ_FUXL01000004.1"/>
</dbReference>
<proteinExistence type="predicted"/>
<evidence type="ECO:0000256" key="4">
    <source>
        <dbReference type="ARBA" id="ARBA00022989"/>
    </source>
</evidence>
<keyword evidence="2" id="KW-1003">Cell membrane</keyword>
<accession>A0A1T4Q0E7</accession>
<dbReference type="PANTHER" id="PTHR30086">
    <property type="entry name" value="ARGININE EXPORTER PROTEIN ARGO"/>
    <property type="match status" value="1"/>
</dbReference>
<feature type="transmembrane region" description="Helical" evidence="6">
    <location>
        <begin position="42"/>
        <end position="70"/>
    </location>
</feature>
<feature type="transmembrane region" description="Helical" evidence="6">
    <location>
        <begin position="6"/>
        <end position="30"/>
    </location>
</feature>
<evidence type="ECO:0000313" key="7">
    <source>
        <dbReference type="EMBL" id="SJZ96981.1"/>
    </source>
</evidence>
<name>A0A1T4Q0E7_9HYPH</name>
<evidence type="ECO:0000313" key="8">
    <source>
        <dbReference type="Proteomes" id="UP000190135"/>
    </source>
</evidence>
<dbReference type="GO" id="GO:0005886">
    <property type="term" value="C:plasma membrane"/>
    <property type="evidence" value="ECO:0007669"/>
    <property type="project" value="UniProtKB-SubCell"/>
</dbReference>
<evidence type="ECO:0000256" key="5">
    <source>
        <dbReference type="ARBA" id="ARBA00023136"/>
    </source>
</evidence>
<feature type="transmembrane region" description="Helical" evidence="6">
    <location>
        <begin position="147"/>
        <end position="168"/>
    </location>
</feature>